<name>A0A0F9GTD6_9ZZZZ</name>
<evidence type="ECO:0000256" key="3">
    <source>
        <dbReference type="ARBA" id="ARBA00022692"/>
    </source>
</evidence>
<keyword evidence="3 8" id="KW-0812">Transmembrane</keyword>
<feature type="non-terminal residue" evidence="11">
    <location>
        <position position="602"/>
    </location>
</feature>
<feature type="transmembrane region" description="Helical" evidence="8">
    <location>
        <begin position="68"/>
        <end position="86"/>
    </location>
</feature>
<dbReference type="GO" id="GO:0015421">
    <property type="term" value="F:ABC-type oligopeptide transporter activity"/>
    <property type="evidence" value="ECO:0007669"/>
    <property type="project" value="TreeGrafter"/>
</dbReference>
<evidence type="ECO:0000256" key="6">
    <source>
        <dbReference type="ARBA" id="ARBA00022989"/>
    </source>
</evidence>
<dbReference type="Pfam" id="PF00005">
    <property type="entry name" value="ABC_tran"/>
    <property type="match status" value="1"/>
</dbReference>
<keyword evidence="5" id="KW-0067">ATP-binding</keyword>
<dbReference type="AlphaFoldDB" id="A0A0F9GTD6"/>
<proteinExistence type="predicted"/>
<dbReference type="PROSITE" id="PS50893">
    <property type="entry name" value="ABC_TRANSPORTER_2"/>
    <property type="match status" value="1"/>
</dbReference>
<feature type="transmembrane region" description="Helical" evidence="8">
    <location>
        <begin position="146"/>
        <end position="172"/>
    </location>
</feature>
<dbReference type="SMART" id="SM00382">
    <property type="entry name" value="AAA"/>
    <property type="match status" value="1"/>
</dbReference>
<dbReference type="InterPro" id="IPR036640">
    <property type="entry name" value="ABC1_TM_sf"/>
</dbReference>
<dbReference type="Gene3D" id="1.20.1560.10">
    <property type="entry name" value="ABC transporter type 1, transmembrane domain"/>
    <property type="match status" value="1"/>
</dbReference>
<dbReference type="Gene3D" id="3.40.50.300">
    <property type="entry name" value="P-loop containing nucleotide triphosphate hydrolases"/>
    <property type="match status" value="1"/>
</dbReference>
<dbReference type="PANTHER" id="PTHR43394:SF1">
    <property type="entry name" value="ATP-BINDING CASSETTE SUB-FAMILY B MEMBER 10, MITOCHONDRIAL"/>
    <property type="match status" value="1"/>
</dbReference>
<keyword evidence="6 8" id="KW-1133">Transmembrane helix</keyword>
<feature type="transmembrane region" description="Helical" evidence="8">
    <location>
        <begin position="262"/>
        <end position="282"/>
    </location>
</feature>
<evidence type="ECO:0000256" key="8">
    <source>
        <dbReference type="SAM" id="Phobius"/>
    </source>
</evidence>
<dbReference type="InterPro" id="IPR039421">
    <property type="entry name" value="Type_1_exporter"/>
</dbReference>
<dbReference type="InterPro" id="IPR003439">
    <property type="entry name" value="ABC_transporter-like_ATP-bd"/>
</dbReference>
<dbReference type="CDD" id="cd03254">
    <property type="entry name" value="ABCC_Glucan_exporter_like"/>
    <property type="match status" value="1"/>
</dbReference>
<feature type="transmembrane region" description="Helical" evidence="8">
    <location>
        <begin position="37"/>
        <end position="62"/>
    </location>
</feature>
<gene>
    <name evidence="11" type="ORF">LCGC14_1870050</name>
</gene>
<sequence length="602" mass="67433">MGWIFEGLDVGDTKRKYSDRELFRRTFRRLKPFKKRIIGITLLIVLITFSQILSNIIFGFIIDSITDLSGVILWIIILTGVSYFIVKISTWFGDYTISMQMAKIFPNFMVTLRTEIFDALQAQDIKFFDRHRSGGLNTRLSSDPGAYVGAVVSSMTILGNIFMIGFVFVILATISLPLTLILSTLIPILLIATYLFRKIARKTSKSFTRIHGAINATVAELVDGIHVCKSLGIETESLEEFKKLNQKHSAAGFRRTASMDMFFPIVTILNSAAIIAILIFGGRGVMQGLGLISAGELYIFISLLNYFFAPITQFVNIYAQIQAGFTSFERVLEILDSSPEIQDIGNKVIKNFDGKIEFQNVDFAYKTDHPVLTNFSLDINPGESIAIVGHTGAGKTSIISLVARFYEFQKGTILIDGEDIRNLKLKSYRKHLGIVLQTPLLFYGTIEENIRYGRRDAAEADLKRALEISRVNEILEYLKDGLQTQVGEKGELLSTGQRQLVSFARALLADPRILILDEATSAVDAYTESVIQESLEELMKGRTSIVIAHRLSTVKNADRIIVLDHGKIIEEGTHDILLSQGGEYANLYNTYFRHQEVKILGD</sequence>
<dbReference type="GO" id="GO:0005524">
    <property type="term" value="F:ATP binding"/>
    <property type="evidence" value="ECO:0007669"/>
    <property type="project" value="UniProtKB-KW"/>
</dbReference>
<dbReference type="CDD" id="cd07346">
    <property type="entry name" value="ABC_6TM_exporters"/>
    <property type="match status" value="1"/>
</dbReference>
<accession>A0A0F9GTD6</accession>
<evidence type="ECO:0000256" key="4">
    <source>
        <dbReference type="ARBA" id="ARBA00022741"/>
    </source>
</evidence>
<dbReference type="SUPFAM" id="SSF90123">
    <property type="entry name" value="ABC transporter transmembrane region"/>
    <property type="match status" value="1"/>
</dbReference>
<evidence type="ECO:0000256" key="1">
    <source>
        <dbReference type="ARBA" id="ARBA00004141"/>
    </source>
</evidence>
<reference evidence="11" key="1">
    <citation type="journal article" date="2015" name="Nature">
        <title>Complex archaea that bridge the gap between prokaryotes and eukaryotes.</title>
        <authorList>
            <person name="Spang A."/>
            <person name="Saw J.H."/>
            <person name="Jorgensen S.L."/>
            <person name="Zaremba-Niedzwiedzka K."/>
            <person name="Martijn J."/>
            <person name="Lind A.E."/>
            <person name="van Eijk R."/>
            <person name="Schleper C."/>
            <person name="Guy L."/>
            <person name="Ettema T.J."/>
        </authorList>
    </citation>
    <scope>NUCLEOTIDE SEQUENCE</scope>
</reference>
<dbReference type="PANTHER" id="PTHR43394">
    <property type="entry name" value="ATP-DEPENDENT PERMEASE MDL1, MITOCHONDRIAL"/>
    <property type="match status" value="1"/>
</dbReference>
<evidence type="ECO:0000313" key="11">
    <source>
        <dbReference type="EMBL" id="KKL93901.1"/>
    </source>
</evidence>
<feature type="transmembrane region" description="Helical" evidence="8">
    <location>
        <begin position="288"/>
        <end position="308"/>
    </location>
</feature>
<evidence type="ECO:0008006" key="12">
    <source>
        <dbReference type="Google" id="ProtNLM"/>
    </source>
</evidence>
<protein>
    <recommendedName>
        <fullName evidence="12">ABC transporter ATP-binding protein</fullName>
    </recommendedName>
</protein>
<dbReference type="GO" id="GO:0016887">
    <property type="term" value="F:ATP hydrolysis activity"/>
    <property type="evidence" value="ECO:0007669"/>
    <property type="project" value="InterPro"/>
</dbReference>
<evidence type="ECO:0000256" key="7">
    <source>
        <dbReference type="ARBA" id="ARBA00023136"/>
    </source>
</evidence>
<dbReference type="InterPro" id="IPR027417">
    <property type="entry name" value="P-loop_NTPase"/>
</dbReference>
<keyword evidence="2" id="KW-0813">Transport</keyword>
<comment type="subcellular location">
    <subcellularLocation>
        <location evidence="1">Membrane</location>
        <topology evidence="1">Multi-pass membrane protein</topology>
    </subcellularLocation>
</comment>
<dbReference type="EMBL" id="LAZR01019069">
    <property type="protein sequence ID" value="KKL93901.1"/>
    <property type="molecule type" value="Genomic_DNA"/>
</dbReference>
<keyword evidence="4" id="KW-0547">Nucleotide-binding</keyword>
<organism evidence="11">
    <name type="scientific">marine sediment metagenome</name>
    <dbReference type="NCBI Taxonomy" id="412755"/>
    <lineage>
        <taxon>unclassified sequences</taxon>
        <taxon>metagenomes</taxon>
        <taxon>ecological metagenomes</taxon>
    </lineage>
</organism>
<evidence type="ECO:0000256" key="5">
    <source>
        <dbReference type="ARBA" id="ARBA00022840"/>
    </source>
</evidence>
<dbReference type="SUPFAM" id="SSF52540">
    <property type="entry name" value="P-loop containing nucleoside triphosphate hydrolases"/>
    <property type="match status" value="1"/>
</dbReference>
<evidence type="ECO:0000256" key="2">
    <source>
        <dbReference type="ARBA" id="ARBA00022448"/>
    </source>
</evidence>
<dbReference type="GO" id="GO:0016020">
    <property type="term" value="C:membrane"/>
    <property type="evidence" value="ECO:0007669"/>
    <property type="project" value="UniProtKB-SubCell"/>
</dbReference>
<dbReference type="FunFam" id="3.40.50.300:FF:000287">
    <property type="entry name" value="Multidrug ABC transporter ATP-binding protein"/>
    <property type="match status" value="1"/>
</dbReference>
<feature type="transmembrane region" description="Helical" evidence="8">
    <location>
        <begin position="178"/>
        <end position="196"/>
    </location>
</feature>
<dbReference type="InterPro" id="IPR003593">
    <property type="entry name" value="AAA+_ATPase"/>
</dbReference>
<keyword evidence="7 8" id="KW-0472">Membrane</keyword>
<comment type="caution">
    <text evidence="11">The sequence shown here is derived from an EMBL/GenBank/DDBJ whole genome shotgun (WGS) entry which is preliminary data.</text>
</comment>
<dbReference type="Pfam" id="PF00664">
    <property type="entry name" value="ABC_membrane"/>
    <property type="match status" value="1"/>
</dbReference>
<feature type="domain" description="ABC transporter" evidence="9">
    <location>
        <begin position="356"/>
        <end position="590"/>
    </location>
</feature>
<dbReference type="InterPro" id="IPR011527">
    <property type="entry name" value="ABC1_TM_dom"/>
</dbReference>
<evidence type="ECO:0000259" key="10">
    <source>
        <dbReference type="PROSITE" id="PS50929"/>
    </source>
</evidence>
<evidence type="ECO:0000259" key="9">
    <source>
        <dbReference type="PROSITE" id="PS50893"/>
    </source>
</evidence>
<feature type="domain" description="ABC transmembrane type-1" evidence="10">
    <location>
        <begin position="38"/>
        <end position="323"/>
    </location>
</feature>
<dbReference type="PROSITE" id="PS50929">
    <property type="entry name" value="ABC_TM1F"/>
    <property type="match status" value="1"/>
</dbReference>